<dbReference type="Proteomes" id="UP000007037">
    <property type="component" value="Chromosome I"/>
</dbReference>
<dbReference type="AlphaFoldDB" id="Q72US2"/>
<accession>Q72US2</accession>
<name>Q72US2_LEPIC</name>
<dbReference type="EMBL" id="AE016823">
    <property type="protein sequence ID" value="AAS69206.1"/>
    <property type="molecule type" value="Genomic_DNA"/>
</dbReference>
<proteinExistence type="predicted"/>
<organism evidence="1 2">
    <name type="scientific">Leptospira interrogans serogroup Icterohaemorrhagiae serovar copenhageni (strain Fiocruz L1-130)</name>
    <dbReference type="NCBI Taxonomy" id="267671"/>
    <lineage>
        <taxon>Bacteria</taxon>
        <taxon>Pseudomonadati</taxon>
        <taxon>Spirochaetota</taxon>
        <taxon>Spirochaetia</taxon>
        <taxon>Leptospirales</taxon>
        <taxon>Leptospiraceae</taxon>
        <taxon>Leptospira</taxon>
    </lineage>
</organism>
<protein>
    <submittedName>
        <fullName evidence="1">Uncharacterized protein</fullName>
    </submittedName>
</protein>
<dbReference type="KEGG" id="lic:LIC_10585"/>
<evidence type="ECO:0000313" key="1">
    <source>
        <dbReference type="EMBL" id="AAS69206.1"/>
    </source>
</evidence>
<evidence type="ECO:0000313" key="2">
    <source>
        <dbReference type="Proteomes" id="UP000007037"/>
    </source>
</evidence>
<dbReference type="HOGENOM" id="CLU_2601742_0_0_12"/>
<sequence>MKILRCGNSHEKTKLQKSQYPTANQKRRFLWELPRFTKKLRTVFCSGFRQDPKSSELKQTVRIFINVRITNSKRKSYEK</sequence>
<gene>
    <name evidence="1" type="ordered locus">LIC_10585</name>
</gene>
<reference evidence="1 2" key="1">
    <citation type="journal article" date="2004" name="J. Bacteriol.">
        <title>Comparative genomics of two Leptospira interrogans serovars reveals novel insights into physiology and pathogenesis.</title>
        <authorList>
            <person name="Nascimento A.L."/>
            <person name="Ko A.I."/>
            <person name="Martins E.A."/>
            <person name="Monteiro-Vitorello C.B."/>
            <person name="Ho P.L."/>
            <person name="Haake D.A."/>
            <person name="Verjovski-Almeida S."/>
            <person name="Hartskeerl R.A."/>
            <person name="Marques M.V."/>
            <person name="Oliveira M.C."/>
            <person name="Menck C.F."/>
            <person name="Leite L.C."/>
            <person name="Carrer H."/>
            <person name="Coutinho L.L."/>
            <person name="Degrave W.M."/>
            <person name="Dellagostin O.A."/>
            <person name="El-Dorry H."/>
            <person name="Ferro E.S."/>
            <person name="Ferro M.I."/>
            <person name="Furlan L.R."/>
            <person name="Gamberini M."/>
            <person name="Giglioti E.A."/>
            <person name="Goes-Neto A."/>
            <person name="Goldman G.H."/>
            <person name="Goldman M.H."/>
            <person name="Harakava R."/>
            <person name="Jeronimo S.M."/>
            <person name="Junqueira-De-Azevedo I.L."/>
            <person name="Kimura E.T."/>
            <person name="Kuramae E.E."/>
            <person name="Lemos E.G."/>
            <person name="Lemos M.V."/>
            <person name="Marino C.L."/>
            <person name="Nunes L.R."/>
            <person name="De Oliveira R.C."/>
            <person name="Pereira G.G."/>
            <person name="Reis M.S."/>
            <person name="Schriefer A."/>
            <person name="Siqueira W.J."/>
            <person name="Sommer P."/>
            <person name="Tsai S.M."/>
            <person name="Simpson A.J."/>
            <person name="Ferro J.A."/>
            <person name="Camargo L.E."/>
            <person name="Kitajima J.P."/>
            <person name="Setubal J.C."/>
            <person name="Van Sluys M.A."/>
        </authorList>
    </citation>
    <scope>NUCLEOTIDE SEQUENCE [LARGE SCALE GENOMIC DNA]</scope>
    <source>
        <strain evidence="1 2">Fiocruz L1-130</strain>
    </source>
</reference>